<dbReference type="EMBL" id="JAIKTS010000001">
    <property type="protein sequence ID" value="MCL7714208.1"/>
    <property type="molecule type" value="Genomic_DNA"/>
</dbReference>
<dbReference type="PIRSF" id="PIRSF028415">
    <property type="entry name" value="UCP028415"/>
    <property type="match status" value="1"/>
</dbReference>
<comment type="caution">
    <text evidence="3">The sequence shown here is derived from an EMBL/GenBank/DDBJ whole genome shotgun (WGS) entry which is preliminary data.</text>
</comment>
<keyword evidence="1" id="KW-0732">Signal</keyword>
<dbReference type="Proteomes" id="UP001431235">
    <property type="component" value="Unassembled WGS sequence"/>
</dbReference>
<evidence type="ECO:0000313" key="4">
    <source>
        <dbReference type="Proteomes" id="UP001431235"/>
    </source>
</evidence>
<proteinExistence type="predicted"/>
<gene>
    <name evidence="3" type="ORF">K5L01_06035</name>
</gene>
<feature type="domain" description="DUF2272" evidence="2">
    <location>
        <begin position="76"/>
        <end position="292"/>
    </location>
</feature>
<sequence length="309" mass="32860">MACRLLLCIALLVPAGADAATEVCDLPPRYGTGAAARALVHATCNEHRLWHRAFIDREGRIAHLPLTEAETGMLADDGLVAWQRVAGYWRDSGLLPVVAALPGATSCQRPPGDRAGDNDCRAFLVDTPWSAAFIAWIMARAGIPGFTRSPRHIDYIRAAHRDGAAARPYRLADPFQDRPAPGDLLCFLRGRSAAAGPAGLREALDSGGAERWTSHCEIVVAANPGGDRTLHLVGGNVANAVVMRRLPLTRTGQLEPAAASPTDALPWTPSCSPANETACDLNRQDWAALLKLVEPPPVSPPMEPATGTD</sequence>
<dbReference type="InterPro" id="IPR019262">
    <property type="entry name" value="DUF2272"/>
</dbReference>
<organism evidence="3 4">
    <name type="scientific">Stenotrophomonas mori</name>
    <dbReference type="NCBI Taxonomy" id="2871096"/>
    <lineage>
        <taxon>Bacteria</taxon>
        <taxon>Pseudomonadati</taxon>
        <taxon>Pseudomonadota</taxon>
        <taxon>Gammaproteobacteria</taxon>
        <taxon>Lysobacterales</taxon>
        <taxon>Lysobacteraceae</taxon>
        <taxon>Stenotrophomonas</taxon>
    </lineage>
</organism>
<feature type="chain" id="PRO_5045916134" evidence="1">
    <location>
        <begin position="20"/>
        <end position="309"/>
    </location>
</feature>
<keyword evidence="4" id="KW-1185">Reference proteome</keyword>
<reference evidence="3 4" key="1">
    <citation type="submission" date="2021-08" db="EMBL/GenBank/DDBJ databases">
        <title>Novel members of of the genus Stenotrophomonas from differernt environment.</title>
        <authorList>
            <person name="Deng Y."/>
        </authorList>
    </citation>
    <scope>NUCLEOTIDE SEQUENCE [LARGE SCALE GENOMIC DNA]</scope>
    <source>
        <strain evidence="3 4">CPCC 101365</strain>
    </source>
</reference>
<dbReference type="Pfam" id="PF10030">
    <property type="entry name" value="DUF2272"/>
    <property type="match status" value="1"/>
</dbReference>
<accession>A0ABT0SGK1</accession>
<feature type="signal peptide" evidence="1">
    <location>
        <begin position="1"/>
        <end position="19"/>
    </location>
</feature>
<name>A0ABT0SGK1_9GAMM</name>
<evidence type="ECO:0000313" key="3">
    <source>
        <dbReference type="EMBL" id="MCL7714208.1"/>
    </source>
</evidence>
<dbReference type="RefSeq" id="WP_250062846.1">
    <property type="nucleotide sequence ID" value="NZ_JAIKTS010000001.1"/>
</dbReference>
<evidence type="ECO:0000256" key="1">
    <source>
        <dbReference type="SAM" id="SignalP"/>
    </source>
</evidence>
<dbReference type="InterPro" id="IPR014545">
    <property type="entry name" value="UCP028415"/>
</dbReference>
<evidence type="ECO:0000259" key="2">
    <source>
        <dbReference type="Pfam" id="PF10030"/>
    </source>
</evidence>
<protein>
    <submittedName>
        <fullName evidence="3">DUF2272 domain-containing protein</fullName>
    </submittedName>
</protein>